<name>A0A151NFM1_ALLMI</name>
<gene>
    <name evidence="4" type="ORF">Y1Q_0002521</name>
</gene>
<evidence type="ECO:0000313" key="5">
    <source>
        <dbReference type="Proteomes" id="UP000050525"/>
    </source>
</evidence>
<dbReference type="eggNOG" id="KOG4441">
    <property type="taxonomic scope" value="Eukaryota"/>
</dbReference>
<reference evidence="4 5" key="1">
    <citation type="journal article" date="2012" name="Genome Biol.">
        <title>Sequencing three crocodilian genomes to illuminate the evolution of archosaurs and amniotes.</title>
        <authorList>
            <person name="St John J.A."/>
            <person name="Braun E.L."/>
            <person name="Isberg S.R."/>
            <person name="Miles L.G."/>
            <person name="Chong A.Y."/>
            <person name="Gongora J."/>
            <person name="Dalzell P."/>
            <person name="Moran C."/>
            <person name="Bed'hom B."/>
            <person name="Abzhanov A."/>
            <person name="Burgess S.C."/>
            <person name="Cooksey A.M."/>
            <person name="Castoe T.A."/>
            <person name="Crawford N.G."/>
            <person name="Densmore L.D."/>
            <person name="Drew J.C."/>
            <person name="Edwards S.V."/>
            <person name="Faircloth B.C."/>
            <person name="Fujita M.K."/>
            <person name="Greenwold M.J."/>
            <person name="Hoffmann F.G."/>
            <person name="Howard J.M."/>
            <person name="Iguchi T."/>
            <person name="Janes D.E."/>
            <person name="Khan S.Y."/>
            <person name="Kohno S."/>
            <person name="de Koning A.J."/>
            <person name="Lance S.L."/>
            <person name="McCarthy F.M."/>
            <person name="McCormack J.E."/>
            <person name="Merchant M.E."/>
            <person name="Peterson D.G."/>
            <person name="Pollock D.D."/>
            <person name="Pourmand N."/>
            <person name="Raney B.J."/>
            <person name="Roessler K.A."/>
            <person name="Sanford J.R."/>
            <person name="Sawyer R.H."/>
            <person name="Schmidt C.J."/>
            <person name="Triplett E.W."/>
            <person name="Tuberville T.D."/>
            <person name="Venegas-Anaya M."/>
            <person name="Howard J.T."/>
            <person name="Jarvis E.D."/>
            <person name="Guillette L.J.Jr."/>
            <person name="Glenn T.C."/>
            <person name="Green R.E."/>
            <person name="Ray D.A."/>
        </authorList>
    </citation>
    <scope>NUCLEOTIDE SEQUENCE [LARGE SCALE GENOMIC DNA]</scope>
    <source>
        <strain evidence="4">KSC_2009_1</strain>
    </source>
</reference>
<feature type="domain" description="BTB" evidence="3">
    <location>
        <begin position="6"/>
        <end position="62"/>
    </location>
</feature>
<dbReference type="Proteomes" id="UP000050525">
    <property type="component" value="Unassembled WGS sequence"/>
</dbReference>
<evidence type="ECO:0000259" key="3">
    <source>
        <dbReference type="Pfam" id="PF00651"/>
    </source>
</evidence>
<dbReference type="InterPro" id="IPR052392">
    <property type="entry name" value="Kelch-BTB_domain-containing"/>
</dbReference>
<keyword evidence="1" id="KW-0880">Kelch repeat</keyword>
<dbReference type="EMBL" id="AKHW03003196">
    <property type="protein sequence ID" value="KYO35550.1"/>
    <property type="molecule type" value="Genomic_DNA"/>
</dbReference>
<evidence type="ECO:0000256" key="2">
    <source>
        <dbReference type="ARBA" id="ARBA00022737"/>
    </source>
</evidence>
<dbReference type="SUPFAM" id="SSF117281">
    <property type="entry name" value="Kelch motif"/>
    <property type="match status" value="1"/>
</dbReference>
<dbReference type="Pfam" id="PF00651">
    <property type="entry name" value="BTB"/>
    <property type="match status" value="1"/>
</dbReference>
<dbReference type="Gene3D" id="3.30.710.10">
    <property type="entry name" value="Potassium Channel Kv1.1, Chain A"/>
    <property type="match status" value="1"/>
</dbReference>
<organism evidence="4 5">
    <name type="scientific">Alligator mississippiensis</name>
    <name type="common">American alligator</name>
    <dbReference type="NCBI Taxonomy" id="8496"/>
    <lineage>
        <taxon>Eukaryota</taxon>
        <taxon>Metazoa</taxon>
        <taxon>Chordata</taxon>
        <taxon>Craniata</taxon>
        <taxon>Vertebrata</taxon>
        <taxon>Euteleostomi</taxon>
        <taxon>Archelosauria</taxon>
        <taxon>Archosauria</taxon>
        <taxon>Crocodylia</taxon>
        <taxon>Alligatoridae</taxon>
        <taxon>Alligatorinae</taxon>
        <taxon>Alligator</taxon>
    </lineage>
</organism>
<dbReference type="InterPro" id="IPR000210">
    <property type="entry name" value="BTB/POZ_dom"/>
</dbReference>
<sequence>MQEAVARQLELPHVSSGAFHAILEFVFTGHFAVGVEELLSAVQAASYLQVPAFLARCWPALNAHLSPHNCLTLLRFAEAIGCPEMRAELCRFLSTELLELAPITRDLASVLREELAQLRECGPLQLCLLRKENLGIQPGPEMQALRGLYHLPLGRVGTWHRASTLPFQAEKWSFSAAQLLNYLFLIGGYREPRGTRGFTFRMAAFRYNPLANRWQPTAPLLKRRRHFSTAVRAAHLCHWRLVSGLASGARHTWQELLPTLTKADTDLPGLYFLGGSEPLYVLGGNARENVLTSFSPEARRWGPARSLPRCALAGQGVVQGTRLFMAAPDLGAVLRVELDTLACCTLPPPPFSLFYEAVVLLHFPPPGPDVSSEQGRRAHKP</sequence>
<evidence type="ECO:0000256" key="1">
    <source>
        <dbReference type="ARBA" id="ARBA00022441"/>
    </source>
</evidence>
<keyword evidence="2" id="KW-0677">Repeat</keyword>
<dbReference type="AlphaFoldDB" id="A0A151NFM1"/>
<proteinExistence type="predicted"/>
<evidence type="ECO:0000313" key="4">
    <source>
        <dbReference type="EMBL" id="KYO35550.1"/>
    </source>
</evidence>
<keyword evidence="5" id="KW-1185">Reference proteome</keyword>
<dbReference type="PANTHER" id="PTHR46375">
    <property type="entry name" value="KELCH REPEAT AND BTB DOMAIN-CONTAINING PROTEIN 13-RELATED"/>
    <property type="match status" value="1"/>
</dbReference>
<dbReference type="CDD" id="cd14733">
    <property type="entry name" value="BACK"/>
    <property type="match status" value="1"/>
</dbReference>
<accession>A0A151NFM1</accession>
<protein>
    <submittedName>
        <fullName evidence="4">Kelch-like protein 42</fullName>
    </submittedName>
</protein>
<dbReference type="InterPro" id="IPR015915">
    <property type="entry name" value="Kelch-typ_b-propeller"/>
</dbReference>
<dbReference type="STRING" id="8496.A0A151NFM1"/>
<dbReference type="SUPFAM" id="SSF54695">
    <property type="entry name" value="POZ domain"/>
    <property type="match status" value="1"/>
</dbReference>
<dbReference type="PANTHER" id="PTHR46375:SF3">
    <property type="entry name" value="KELCH REPEAT AND BTB DOMAIN-CONTAINING PROTEIN 13"/>
    <property type="match status" value="1"/>
</dbReference>
<dbReference type="InterPro" id="IPR011333">
    <property type="entry name" value="SKP1/BTB/POZ_sf"/>
</dbReference>
<dbReference type="Gene3D" id="2.120.10.80">
    <property type="entry name" value="Kelch-type beta propeller"/>
    <property type="match status" value="1"/>
</dbReference>
<comment type="caution">
    <text evidence="4">The sequence shown here is derived from an EMBL/GenBank/DDBJ whole genome shotgun (WGS) entry which is preliminary data.</text>
</comment>